<dbReference type="EMBL" id="AENY02000002">
    <property type="protein sequence ID" value="EKP95404.1"/>
    <property type="molecule type" value="Genomic_DNA"/>
</dbReference>
<dbReference type="InterPro" id="IPR011701">
    <property type="entry name" value="MFS"/>
</dbReference>
<dbReference type="PRINTS" id="PR01035">
    <property type="entry name" value="TCRTETA"/>
</dbReference>
<feature type="transmembrane region" description="Helical" evidence="9">
    <location>
        <begin position="362"/>
        <end position="384"/>
    </location>
</feature>
<dbReference type="InterPro" id="IPR001958">
    <property type="entry name" value="Tet-R_TetA/multi-R_MdtG-like"/>
</dbReference>
<evidence type="ECO:0000256" key="5">
    <source>
        <dbReference type="ARBA" id="ARBA00022692"/>
    </source>
</evidence>
<feature type="region of interest" description="Disordered" evidence="8">
    <location>
        <begin position="226"/>
        <end position="347"/>
    </location>
</feature>
<dbReference type="AlphaFoldDB" id="K6Q2X1"/>
<name>K6Q2X1_9FIRM</name>
<gene>
    <name evidence="11" type="ORF">ThesuDRAFT_01156</name>
</gene>
<dbReference type="RefSeq" id="WP_006903417.1">
    <property type="nucleotide sequence ID" value="NZ_JH976535.1"/>
</dbReference>
<dbReference type="InterPro" id="IPR036259">
    <property type="entry name" value="MFS_trans_sf"/>
</dbReference>
<keyword evidence="4" id="KW-1003">Cell membrane</keyword>
<feature type="transmembrane region" description="Helical" evidence="9">
    <location>
        <begin position="112"/>
        <end position="129"/>
    </location>
</feature>
<dbReference type="PANTHER" id="PTHR23517">
    <property type="entry name" value="RESISTANCE PROTEIN MDTM, PUTATIVE-RELATED-RELATED"/>
    <property type="match status" value="1"/>
</dbReference>
<feature type="transmembrane region" description="Helical" evidence="9">
    <location>
        <begin position="81"/>
        <end position="100"/>
    </location>
</feature>
<keyword evidence="6 9" id="KW-1133">Transmembrane helix</keyword>
<feature type="transmembrane region" description="Helical" evidence="9">
    <location>
        <begin position="527"/>
        <end position="547"/>
    </location>
</feature>
<dbReference type="Pfam" id="PF07690">
    <property type="entry name" value="MFS_1"/>
    <property type="match status" value="1"/>
</dbReference>
<organism evidence="11 12">
    <name type="scientific">Thermaerobacter subterraneus DSM 13965</name>
    <dbReference type="NCBI Taxonomy" id="867903"/>
    <lineage>
        <taxon>Bacteria</taxon>
        <taxon>Bacillati</taxon>
        <taxon>Bacillota</taxon>
        <taxon>Clostridia</taxon>
        <taxon>Eubacteriales</taxon>
        <taxon>Clostridiales Family XVII. Incertae Sedis</taxon>
        <taxon>Thermaerobacter</taxon>
    </lineage>
</organism>
<evidence type="ECO:0000256" key="1">
    <source>
        <dbReference type="ARBA" id="ARBA00004651"/>
    </source>
</evidence>
<dbReference type="InterPro" id="IPR020846">
    <property type="entry name" value="MFS_dom"/>
</dbReference>
<evidence type="ECO:0000256" key="3">
    <source>
        <dbReference type="ARBA" id="ARBA00022448"/>
    </source>
</evidence>
<evidence type="ECO:0000259" key="10">
    <source>
        <dbReference type="PROSITE" id="PS50850"/>
    </source>
</evidence>
<dbReference type="PROSITE" id="PS50850">
    <property type="entry name" value="MFS"/>
    <property type="match status" value="1"/>
</dbReference>
<evidence type="ECO:0000256" key="8">
    <source>
        <dbReference type="SAM" id="MobiDB-lite"/>
    </source>
</evidence>
<comment type="similarity">
    <text evidence="2">Belongs to the major facilitator superfamily. TCR/Tet family.</text>
</comment>
<evidence type="ECO:0000313" key="11">
    <source>
        <dbReference type="EMBL" id="EKP95404.1"/>
    </source>
</evidence>
<keyword evidence="5 9" id="KW-0812">Transmembrane</keyword>
<feature type="compositionally biased region" description="Low complexity" evidence="8">
    <location>
        <begin position="238"/>
        <end position="296"/>
    </location>
</feature>
<evidence type="ECO:0000256" key="7">
    <source>
        <dbReference type="ARBA" id="ARBA00023136"/>
    </source>
</evidence>
<sequence length="576" mass="58871">MKRIAGHPGRTGGARQPDRAGGAYRPVAWMARLVRTVVPSGLPPSVYWLTAGQVVDSLGSGLVFPLTTLFVVQVLGRDLTWAGTVAFFHSLAATLGAALGGRLADSAGRKPVLLWSLLGSAACSFMLGWRQEAATYAAVTVVFGLVISLFRPASQALVSDLVPGRERQVFGLLYMANNLGVAAGAALGGLLASWSFRVVFWADALTYAAFALLLLKAVPDPYGETLRRRRRRSACPSTGLAPETPAPGTAGTAAGEPAGPRHGSGAAAGKLAEAGFASPAEAASDPPGRPADAAGATSVRVPTPGDEPARPAAATAEAHPARNSGGAGVAAGPLPQISPGPQRPVANPVPARPAWHTRLAAWHAQGLVTVVLLAVGSVGLFFPYAQLHTALPVYMTRRGFSEAAYGLLWSLNAVLVVALTPVASAWAERRGWTLDGMLKASAALHAAGFGLLTFTTEWTAYALFASAMVIITVGEVLHALSYSAAVARVAPADRRGSYQGLAGTIAGVAWMAGPLGGGLVADRLGMVALWSLTAATSLGALAVFRLAETAEALRRRSAGSTGSGAAGSAEVPATPL</sequence>
<dbReference type="PANTHER" id="PTHR23517:SF2">
    <property type="entry name" value="MULTIDRUG RESISTANCE PROTEIN MDTH"/>
    <property type="match status" value="1"/>
</dbReference>
<dbReference type="SUPFAM" id="SSF103473">
    <property type="entry name" value="MFS general substrate transporter"/>
    <property type="match status" value="1"/>
</dbReference>
<feature type="transmembrane region" description="Helical" evidence="9">
    <location>
        <begin position="460"/>
        <end position="480"/>
    </location>
</feature>
<comment type="caution">
    <text evidence="11">The sequence shown here is derived from an EMBL/GenBank/DDBJ whole genome shotgun (WGS) entry which is preliminary data.</text>
</comment>
<dbReference type="HOGENOM" id="CLU_522662_0_0_9"/>
<reference evidence="11" key="2">
    <citation type="submission" date="2012-10" db="EMBL/GenBank/DDBJ databases">
        <title>Improved high-quality draft of Thermaerobacter subterraneus C21, DSM 13965.</title>
        <authorList>
            <consortium name="DOE Joint Genome Institute"/>
            <person name="Eisen J."/>
            <person name="Huntemann M."/>
            <person name="Wei C.-L."/>
            <person name="Han J."/>
            <person name="Detter J.C."/>
            <person name="Han C."/>
            <person name="Tapia R."/>
            <person name="Chen A."/>
            <person name="Kyrpides N."/>
            <person name="Mavromatis K."/>
            <person name="Markowitz V."/>
            <person name="Szeto E."/>
            <person name="Ivanova N."/>
            <person name="Mikhailova N."/>
            <person name="Ovchinnikova G."/>
            <person name="Pagani I."/>
            <person name="Pati A."/>
            <person name="Goodwin L."/>
            <person name="Nordberg H.P."/>
            <person name="Cantor M.N."/>
            <person name="Hua S.X."/>
            <person name="Woyke T."/>
            <person name="Eisen J."/>
            <person name="Klenk H.-P."/>
        </authorList>
    </citation>
    <scope>NUCLEOTIDE SEQUENCE [LARGE SCALE GENOMIC DNA]</scope>
    <source>
        <strain evidence="11">DSM 13965</strain>
    </source>
</reference>
<evidence type="ECO:0000256" key="4">
    <source>
        <dbReference type="ARBA" id="ARBA00022475"/>
    </source>
</evidence>
<dbReference type="PROSITE" id="PS00216">
    <property type="entry name" value="SUGAR_TRANSPORT_1"/>
    <property type="match status" value="1"/>
</dbReference>
<dbReference type="GO" id="GO:0022857">
    <property type="term" value="F:transmembrane transporter activity"/>
    <property type="evidence" value="ECO:0007669"/>
    <property type="project" value="InterPro"/>
</dbReference>
<keyword evidence="3" id="KW-0813">Transport</keyword>
<comment type="subcellular location">
    <subcellularLocation>
        <location evidence="1">Cell membrane</location>
        <topology evidence="1">Multi-pass membrane protein</topology>
    </subcellularLocation>
</comment>
<proteinExistence type="inferred from homology"/>
<evidence type="ECO:0000256" key="2">
    <source>
        <dbReference type="ARBA" id="ARBA00007520"/>
    </source>
</evidence>
<dbReference type="GO" id="GO:0005886">
    <property type="term" value="C:plasma membrane"/>
    <property type="evidence" value="ECO:0007669"/>
    <property type="project" value="UniProtKB-SubCell"/>
</dbReference>
<feature type="transmembrane region" description="Helical" evidence="9">
    <location>
        <begin position="135"/>
        <end position="151"/>
    </location>
</feature>
<dbReference type="STRING" id="867903.ThesuDRAFT_01156"/>
<protein>
    <submittedName>
        <fullName evidence="11">Arabinose efflux permease family protein</fullName>
    </submittedName>
</protein>
<dbReference type="Gene3D" id="1.20.1250.20">
    <property type="entry name" value="MFS general substrate transporter like domains"/>
    <property type="match status" value="2"/>
</dbReference>
<evidence type="ECO:0000313" key="12">
    <source>
        <dbReference type="Proteomes" id="UP000005710"/>
    </source>
</evidence>
<dbReference type="eggNOG" id="COG0477">
    <property type="taxonomic scope" value="Bacteria"/>
</dbReference>
<dbReference type="Proteomes" id="UP000005710">
    <property type="component" value="Unassembled WGS sequence"/>
</dbReference>
<feature type="transmembrane region" description="Helical" evidence="9">
    <location>
        <begin position="172"/>
        <end position="192"/>
    </location>
</feature>
<feature type="transmembrane region" description="Helical" evidence="9">
    <location>
        <begin position="404"/>
        <end position="424"/>
    </location>
</feature>
<feature type="domain" description="Major facilitator superfamily (MFS) profile" evidence="10">
    <location>
        <begin position="45"/>
        <end position="551"/>
    </location>
</feature>
<feature type="compositionally biased region" description="Low complexity" evidence="8">
    <location>
        <begin position="310"/>
        <end position="322"/>
    </location>
</feature>
<feature type="transmembrane region" description="Helical" evidence="9">
    <location>
        <begin position="501"/>
        <end position="521"/>
    </location>
</feature>
<dbReference type="InterPro" id="IPR050171">
    <property type="entry name" value="MFS_Transporters"/>
</dbReference>
<keyword evidence="12" id="KW-1185">Reference proteome</keyword>
<reference evidence="11" key="1">
    <citation type="submission" date="2010-10" db="EMBL/GenBank/DDBJ databases">
        <authorList>
            <consortium name="US DOE Joint Genome Institute (JGI-PGF)"/>
            <person name="Lucas S."/>
            <person name="Copeland A."/>
            <person name="Lapidus A."/>
            <person name="Bruce D."/>
            <person name="Goodwin L."/>
            <person name="Pitluck S."/>
            <person name="Kyrpides N."/>
            <person name="Mavromatis K."/>
            <person name="Detter J.C."/>
            <person name="Han C."/>
            <person name="Land M."/>
            <person name="Hauser L."/>
            <person name="Markowitz V."/>
            <person name="Cheng J.-F."/>
            <person name="Hugenholtz P."/>
            <person name="Woyke T."/>
            <person name="Wu D."/>
            <person name="Pukall R."/>
            <person name="Wahrenburg C."/>
            <person name="Brambilla E."/>
            <person name="Klenk H.-P."/>
            <person name="Eisen J.A."/>
        </authorList>
    </citation>
    <scope>NUCLEOTIDE SEQUENCE [LARGE SCALE GENOMIC DNA]</scope>
    <source>
        <strain evidence="11">DSM 13965</strain>
    </source>
</reference>
<dbReference type="InterPro" id="IPR005829">
    <property type="entry name" value="Sugar_transporter_CS"/>
</dbReference>
<evidence type="ECO:0000256" key="6">
    <source>
        <dbReference type="ARBA" id="ARBA00022989"/>
    </source>
</evidence>
<keyword evidence="7 9" id="KW-0472">Membrane</keyword>
<feature type="transmembrane region" description="Helical" evidence="9">
    <location>
        <begin position="198"/>
        <end position="218"/>
    </location>
</feature>
<accession>K6Q2X1</accession>
<evidence type="ECO:0000256" key="9">
    <source>
        <dbReference type="SAM" id="Phobius"/>
    </source>
</evidence>